<dbReference type="Pfam" id="PF13424">
    <property type="entry name" value="TPR_12"/>
    <property type="match status" value="2"/>
</dbReference>
<sequence length="553" mass="57575">MGDASTSAASTAASTTTPGQSNARARRELREEERELAIVHHNLGNVHLKRSEMGRAVDHYRKALAVRRRHCGCEDGGFADLVVASASVAAQEAGGATTTPLIPSGGAKSASSTPPSTSPAPAPAPERPGEEELEGMADTLHSMGCAYEATGRHNLALGCFNEALVIKRSVSRDRYAPISGNGNAAAPGAAGGANAAAEGAMVPFGAGQGGGPHGGPQGGDPDAFLTLSYANTLVRIGSIHSKLSDHDVALSHYESALRVQRRHLGRDHVAVARTLSDMGRILRRRSVAVDVNLVGADQAANAGTSEAIAMKCYNEALRITKLQFGPNHATVAGVMYEMGCVYDRRGDYDRAIGCYRHSLRVYGRRYARNLFRQLMGYGVADHLASRGGADGFGADPAAEAAAAGVAAAAGGGNGGGGGTEEGMAVVSGGTSSASSTLLSNHDGTALDREQYAQVSRALQDAVRKSYGDRLGDSAILGVLDAESCSSVDTCWMSLEMLLFRLMELLGVHLVEPARRSVNAGLRTAVSKIDSAGAQAIITTRDTMAYQFLYLVHE</sequence>
<dbReference type="PANTHER" id="PTHR45641:SF19">
    <property type="entry name" value="NEPHROCYSTIN-3"/>
    <property type="match status" value="1"/>
</dbReference>
<proteinExistence type="predicted"/>
<dbReference type="Pfam" id="PF13374">
    <property type="entry name" value="TPR_10"/>
    <property type="match status" value="1"/>
</dbReference>
<evidence type="ECO:0000256" key="4">
    <source>
        <dbReference type="SAM" id="MobiDB-lite"/>
    </source>
</evidence>
<accession>A0A7S4I7W5</accession>
<evidence type="ECO:0000313" key="5">
    <source>
        <dbReference type="EMBL" id="CAE2221380.1"/>
    </source>
</evidence>
<feature type="compositionally biased region" description="Low complexity" evidence="4">
    <location>
        <begin position="1"/>
        <end position="17"/>
    </location>
</feature>
<dbReference type="PANTHER" id="PTHR45641">
    <property type="entry name" value="TETRATRICOPEPTIDE REPEAT PROTEIN (AFU_ORTHOLOGUE AFUA_6G03870)"/>
    <property type="match status" value="1"/>
</dbReference>
<evidence type="ECO:0008006" key="6">
    <source>
        <dbReference type="Google" id="ProtNLM"/>
    </source>
</evidence>
<dbReference type="SMART" id="SM00028">
    <property type="entry name" value="TPR"/>
    <property type="match status" value="4"/>
</dbReference>
<feature type="region of interest" description="Disordered" evidence="4">
    <location>
        <begin position="96"/>
        <end position="130"/>
    </location>
</feature>
<dbReference type="InterPro" id="IPR019734">
    <property type="entry name" value="TPR_rpt"/>
</dbReference>
<keyword evidence="2 3" id="KW-0802">TPR repeat</keyword>
<feature type="repeat" description="TPR" evidence="3">
    <location>
        <begin position="37"/>
        <end position="70"/>
    </location>
</feature>
<evidence type="ECO:0000256" key="1">
    <source>
        <dbReference type="ARBA" id="ARBA00022737"/>
    </source>
</evidence>
<dbReference type="Gene3D" id="1.25.40.10">
    <property type="entry name" value="Tetratricopeptide repeat domain"/>
    <property type="match status" value="2"/>
</dbReference>
<feature type="region of interest" description="Disordered" evidence="4">
    <location>
        <begin position="1"/>
        <end position="29"/>
    </location>
</feature>
<organism evidence="5">
    <name type="scientific">Odontella aurita</name>
    <dbReference type="NCBI Taxonomy" id="265563"/>
    <lineage>
        <taxon>Eukaryota</taxon>
        <taxon>Sar</taxon>
        <taxon>Stramenopiles</taxon>
        <taxon>Ochrophyta</taxon>
        <taxon>Bacillariophyta</taxon>
        <taxon>Mediophyceae</taxon>
        <taxon>Biddulphiophycidae</taxon>
        <taxon>Eupodiscales</taxon>
        <taxon>Odontellaceae</taxon>
        <taxon>Odontella</taxon>
    </lineage>
</organism>
<dbReference type="AlphaFoldDB" id="A0A7S4I7W5"/>
<feature type="repeat" description="TPR" evidence="3">
    <location>
        <begin position="332"/>
        <end position="365"/>
    </location>
</feature>
<dbReference type="PROSITE" id="PS50005">
    <property type="entry name" value="TPR"/>
    <property type="match status" value="3"/>
</dbReference>
<dbReference type="EMBL" id="HBKQ01012441">
    <property type="protein sequence ID" value="CAE2221380.1"/>
    <property type="molecule type" value="Transcribed_RNA"/>
</dbReference>
<feature type="repeat" description="TPR" evidence="3">
    <location>
        <begin position="230"/>
        <end position="263"/>
    </location>
</feature>
<feature type="compositionally biased region" description="Low complexity" evidence="4">
    <location>
        <begin position="103"/>
        <end position="115"/>
    </location>
</feature>
<evidence type="ECO:0000256" key="3">
    <source>
        <dbReference type="PROSITE-ProRule" id="PRU00339"/>
    </source>
</evidence>
<feature type="compositionally biased region" description="Pro residues" evidence="4">
    <location>
        <begin position="116"/>
        <end position="126"/>
    </location>
</feature>
<dbReference type="InterPro" id="IPR011990">
    <property type="entry name" value="TPR-like_helical_dom_sf"/>
</dbReference>
<keyword evidence="1" id="KW-0677">Repeat</keyword>
<protein>
    <recommendedName>
        <fullName evidence="6">Kinesin light chain</fullName>
    </recommendedName>
</protein>
<evidence type="ECO:0000256" key="2">
    <source>
        <dbReference type="ARBA" id="ARBA00022803"/>
    </source>
</evidence>
<gene>
    <name evidence="5" type="ORF">OAUR00152_LOCUS8476</name>
</gene>
<name>A0A7S4I7W5_9STRA</name>
<dbReference type="SUPFAM" id="SSF48452">
    <property type="entry name" value="TPR-like"/>
    <property type="match status" value="1"/>
</dbReference>
<reference evidence="5" key="1">
    <citation type="submission" date="2021-01" db="EMBL/GenBank/DDBJ databases">
        <authorList>
            <person name="Corre E."/>
            <person name="Pelletier E."/>
            <person name="Niang G."/>
            <person name="Scheremetjew M."/>
            <person name="Finn R."/>
            <person name="Kale V."/>
            <person name="Holt S."/>
            <person name="Cochrane G."/>
            <person name="Meng A."/>
            <person name="Brown T."/>
            <person name="Cohen L."/>
        </authorList>
    </citation>
    <scope>NUCLEOTIDE SEQUENCE</scope>
    <source>
        <strain evidence="5">Isolate 1302-5</strain>
    </source>
</reference>